<feature type="region of interest" description="Disordered" evidence="1">
    <location>
        <begin position="140"/>
        <end position="228"/>
    </location>
</feature>
<name>A0AB94IVJ5_9BACT</name>
<keyword evidence="3" id="KW-1185">Reference proteome</keyword>
<proteinExistence type="predicted"/>
<sequence>MVQRYRNQINEAATPAAFGRNYVDGAATGVNVAGAIAGAGDELRRFAEVRKRQQDEWDAATVMNAQTEYARQMAEWMDDPETGKLQTLKLGAARGLTDETFQYADELAEKIAGGLENENQKAAFLRIAERAKLPYWKQASEYEGEDPPGQPEPLQPLPDRRGQGVQAPAAPRQKRSKMIPDGTPYDPPAPSGHPPCRGGKRVGLRLSPPCRESREGTAGLWGAGCSPT</sequence>
<accession>A0AB94IVJ5</accession>
<dbReference type="EMBL" id="FP929056">
    <property type="protein sequence ID" value="CBL27761.1"/>
    <property type="molecule type" value="Genomic_DNA"/>
</dbReference>
<protein>
    <recommendedName>
        <fullName evidence="4">Phage Mu protein F like protein</fullName>
    </recommendedName>
</protein>
<reference evidence="3" key="1">
    <citation type="submission" date="2010-03" db="EMBL/GenBank/DDBJ databases">
        <title>The genome sequence of Synergistetes sp. SGP1.</title>
        <authorList>
            <consortium name="metaHIT consortium -- http://www.metahit.eu/"/>
            <person name="Pajon A."/>
            <person name="Turner K."/>
            <person name="Parkhill J."/>
            <person name="Wade W."/>
            <person name="Vartoukian S."/>
        </authorList>
    </citation>
    <scope>NUCLEOTIDE SEQUENCE [LARGE SCALE GENOMIC DNA]</scope>
    <source>
        <strain evidence="3">SGP1</strain>
    </source>
</reference>
<gene>
    <name evidence="2" type="ORF">SY1_02360</name>
</gene>
<dbReference type="KEGG" id="sbr:SY1_02360"/>
<dbReference type="Proteomes" id="UP000008957">
    <property type="component" value="Chromosome"/>
</dbReference>
<evidence type="ECO:0000313" key="2">
    <source>
        <dbReference type="EMBL" id="CBL27761.1"/>
    </source>
</evidence>
<reference evidence="2 3" key="2">
    <citation type="submission" date="2010-03" db="EMBL/GenBank/DDBJ databases">
        <authorList>
            <person name="Pajon A."/>
        </authorList>
    </citation>
    <scope>NUCLEOTIDE SEQUENCE [LARGE SCALE GENOMIC DNA]</scope>
    <source>
        <strain evidence="2 3">SGP1</strain>
    </source>
</reference>
<evidence type="ECO:0008006" key="4">
    <source>
        <dbReference type="Google" id="ProtNLM"/>
    </source>
</evidence>
<dbReference type="AlphaFoldDB" id="A0AB94IVJ5"/>
<evidence type="ECO:0000313" key="3">
    <source>
        <dbReference type="Proteomes" id="UP000008957"/>
    </source>
</evidence>
<evidence type="ECO:0000256" key="1">
    <source>
        <dbReference type="SAM" id="MobiDB-lite"/>
    </source>
</evidence>
<organism evidence="2 3">
    <name type="scientific">Fretibacterium fastidiosum</name>
    <dbReference type="NCBI Taxonomy" id="651822"/>
    <lineage>
        <taxon>Bacteria</taxon>
        <taxon>Thermotogati</taxon>
        <taxon>Synergistota</taxon>
        <taxon>Synergistia</taxon>
        <taxon>Synergistales</taxon>
        <taxon>Aminobacteriaceae</taxon>
        <taxon>Fretibacterium</taxon>
    </lineage>
</organism>